<dbReference type="Proteomes" id="UP001151760">
    <property type="component" value="Unassembled WGS sequence"/>
</dbReference>
<evidence type="ECO:0000313" key="2">
    <source>
        <dbReference type="Proteomes" id="UP001151760"/>
    </source>
</evidence>
<accession>A0ABQ4WG12</accession>
<dbReference type="EMBL" id="BQNB010008609">
    <property type="protein sequence ID" value="GJS51785.1"/>
    <property type="molecule type" value="Genomic_DNA"/>
</dbReference>
<name>A0ABQ4WG12_9ASTR</name>
<reference evidence="1" key="1">
    <citation type="journal article" date="2022" name="Int. J. Mol. Sci.">
        <title>Draft Genome of Tanacetum Coccineum: Genomic Comparison of Closely Related Tanacetum-Family Plants.</title>
        <authorList>
            <person name="Yamashiro T."/>
            <person name="Shiraishi A."/>
            <person name="Nakayama K."/>
            <person name="Satake H."/>
        </authorList>
    </citation>
    <scope>NUCLEOTIDE SEQUENCE</scope>
</reference>
<sequence>MHEVPFFFHLNQVLPIQHAVAIASAQKNKESLEADSIVQAALMRVRNYWGLKMFFGTSWRKSFKTSGGHPLGTLKESPIFDLNELSFAFSTSQGKHFDTLTTSVLVNLSQLLSLKSKLELMKLVLEEILYRVSVPDYG</sequence>
<reference evidence="1" key="2">
    <citation type="submission" date="2022-01" db="EMBL/GenBank/DDBJ databases">
        <authorList>
            <person name="Yamashiro T."/>
            <person name="Shiraishi A."/>
            <person name="Satake H."/>
            <person name="Nakayama K."/>
        </authorList>
    </citation>
    <scope>NUCLEOTIDE SEQUENCE</scope>
</reference>
<proteinExistence type="predicted"/>
<comment type="caution">
    <text evidence="1">The sequence shown here is derived from an EMBL/GenBank/DDBJ whole genome shotgun (WGS) entry which is preliminary data.</text>
</comment>
<gene>
    <name evidence="1" type="ORF">Tco_0625147</name>
</gene>
<protein>
    <submittedName>
        <fullName evidence="1">Uncharacterized protein</fullName>
    </submittedName>
</protein>
<evidence type="ECO:0000313" key="1">
    <source>
        <dbReference type="EMBL" id="GJS51785.1"/>
    </source>
</evidence>
<keyword evidence="2" id="KW-1185">Reference proteome</keyword>
<organism evidence="1 2">
    <name type="scientific">Tanacetum coccineum</name>
    <dbReference type="NCBI Taxonomy" id="301880"/>
    <lineage>
        <taxon>Eukaryota</taxon>
        <taxon>Viridiplantae</taxon>
        <taxon>Streptophyta</taxon>
        <taxon>Embryophyta</taxon>
        <taxon>Tracheophyta</taxon>
        <taxon>Spermatophyta</taxon>
        <taxon>Magnoliopsida</taxon>
        <taxon>eudicotyledons</taxon>
        <taxon>Gunneridae</taxon>
        <taxon>Pentapetalae</taxon>
        <taxon>asterids</taxon>
        <taxon>campanulids</taxon>
        <taxon>Asterales</taxon>
        <taxon>Asteraceae</taxon>
        <taxon>Asteroideae</taxon>
        <taxon>Anthemideae</taxon>
        <taxon>Anthemidinae</taxon>
        <taxon>Tanacetum</taxon>
    </lineage>
</organism>